<feature type="domain" description="AMP-dependent synthetase/ligase" evidence="1">
    <location>
        <begin position="12"/>
        <end position="363"/>
    </location>
</feature>
<dbReference type="Gene3D" id="3.40.50.12780">
    <property type="entry name" value="N-terminal domain of ligase-like"/>
    <property type="match status" value="1"/>
</dbReference>
<dbReference type="InterPro" id="IPR020845">
    <property type="entry name" value="AMP-binding_CS"/>
</dbReference>
<dbReference type="InterPro" id="IPR042099">
    <property type="entry name" value="ANL_N_sf"/>
</dbReference>
<dbReference type="InterPro" id="IPR010071">
    <property type="entry name" value="AA_adenyl_dom"/>
</dbReference>
<dbReference type="PANTHER" id="PTHR45527:SF1">
    <property type="entry name" value="FATTY ACID SYNTHASE"/>
    <property type="match status" value="1"/>
</dbReference>
<evidence type="ECO:0000313" key="3">
    <source>
        <dbReference type="EMBL" id="MEQ0558588.1"/>
    </source>
</evidence>
<dbReference type="PANTHER" id="PTHR45527">
    <property type="entry name" value="NONRIBOSOMAL PEPTIDE SYNTHETASE"/>
    <property type="match status" value="1"/>
</dbReference>
<dbReference type="NCBIfam" id="TIGR01733">
    <property type="entry name" value="AA-adenyl-dom"/>
    <property type="match status" value="1"/>
</dbReference>
<dbReference type="Pfam" id="PF13193">
    <property type="entry name" value="AMP-binding_C"/>
    <property type="match status" value="1"/>
</dbReference>
<evidence type="ECO:0000259" key="1">
    <source>
        <dbReference type="Pfam" id="PF00501"/>
    </source>
</evidence>
<dbReference type="InterPro" id="IPR045851">
    <property type="entry name" value="AMP-bd_C_sf"/>
</dbReference>
<dbReference type="Proteomes" id="UP001440984">
    <property type="component" value="Unassembled WGS sequence"/>
</dbReference>
<dbReference type="InterPro" id="IPR000873">
    <property type="entry name" value="AMP-dep_synth/lig_dom"/>
</dbReference>
<organism evidence="3 4">
    <name type="scientific">Amycolatopsis melonis</name>
    <dbReference type="NCBI Taxonomy" id="3156488"/>
    <lineage>
        <taxon>Bacteria</taxon>
        <taxon>Bacillati</taxon>
        <taxon>Actinomycetota</taxon>
        <taxon>Actinomycetes</taxon>
        <taxon>Pseudonocardiales</taxon>
        <taxon>Pseudonocardiaceae</taxon>
        <taxon>Amycolatopsis</taxon>
    </lineage>
</organism>
<dbReference type="EMBL" id="JBDZYD010000002">
    <property type="protein sequence ID" value="MEQ0558588.1"/>
    <property type="molecule type" value="Genomic_DNA"/>
</dbReference>
<dbReference type="RefSeq" id="WP_348948044.1">
    <property type="nucleotide sequence ID" value="NZ_JBDZYD010000002.1"/>
</dbReference>
<reference evidence="3 4" key="1">
    <citation type="submission" date="2024-05" db="EMBL/GenBank/DDBJ databases">
        <authorList>
            <person name="Zhao H."/>
            <person name="Xu Y."/>
            <person name="Lin S."/>
            <person name="Spain J.C."/>
            <person name="Zhou N.-Y."/>
        </authorList>
    </citation>
    <scope>NUCLEOTIDE SEQUENCE [LARGE SCALE GENOMIC DNA]</scope>
    <source>
        <strain evidence="3 4">NEAU-NG30</strain>
    </source>
</reference>
<protein>
    <submittedName>
        <fullName evidence="3">Amino acid adenylation domain-containing protein</fullName>
    </submittedName>
</protein>
<gene>
    <name evidence="3" type="ORF">ABJI51_05875</name>
</gene>
<dbReference type="PRINTS" id="PR00154">
    <property type="entry name" value="AMPBINDING"/>
</dbReference>
<name>A0ABV0L8I8_9PSEU</name>
<keyword evidence="4" id="KW-1185">Reference proteome</keyword>
<comment type="caution">
    <text evidence="3">The sequence shown here is derived from an EMBL/GenBank/DDBJ whole genome shotgun (WGS) entry which is preliminary data.</text>
</comment>
<dbReference type="InterPro" id="IPR020459">
    <property type="entry name" value="AMP-binding"/>
</dbReference>
<dbReference type="Gene3D" id="3.30.300.30">
    <property type="match status" value="1"/>
</dbReference>
<evidence type="ECO:0000313" key="4">
    <source>
        <dbReference type="Proteomes" id="UP001440984"/>
    </source>
</evidence>
<dbReference type="Pfam" id="PF00501">
    <property type="entry name" value="AMP-binding"/>
    <property type="match status" value="1"/>
</dbReference>
<proteinExistence type="predicted"/>
<dbReference type="PROSITE" id="PS00455">
    <property type="entry name" value="AMP_BINDING"/>
    <property type="match status" value="1"/>
</dbReference>
<evidence type="ECO:0000259" key="2">
    <source>
        <dbReference type="Pfam" id="PF13193"/>
    </source>
</evidence>
<sequence>MTGGLHEPAIAAARRFPDRLAVAGPDGRLTYRQLDVLADRIAATLQARGVRRGDRVILWLDKSARLVAAMQGVLRAGAGYVPVDPLGPVDRAATVITDCAAAVVLTTPARAEALRAHGLAGDGRGPVLLEEWPEETGGRPEPVPAGPDDLAYILYTSGSTGTPKGVCLSHGNALAFVEWAAAELGAGPADRFANHAPPQFDLSVLDIYAAFRAGASVHLVPHEHSYAPEKLVAFLREERITVWYSVPSALQLMTRDGGLRDLEPGPLRAVLYAGEPYPVRQLRELRNRWPQVRFLNLYGPTETNVCTFQEVPVLPDDDYDQVPIGRACSGDRVWAERDDGREAGVGEEGELVVAGPTVMLGYWGHPPQAGRPYRTGDRVVLGADGAYRFLGRRDGMVKLRGHRIEIGEIEAALHAHPGIAEAAVTVEGEGLAARLVAWAVPGGAQAPDLLDVKRHCAASLPRYMIVDVVRWVSELPRNQNGKVDRKRLLATG</sequence>
<accession>A0ABV0L8I8</accession>
<dbReference type="InterPro" id="IPR025110">
    <property type="entry name" value="AMP-bd_C"/>
</dbReference>
<dbReference type="SUPFAM" id="SSF56801">
    <property type="entry name" value="Acetyl-CoA synthetase-like"/>
    <property type="match status" value="1"/>
</dbReference>
<feature type="domain" description="AMP-binding enzyme C-terminal" evidence="2">
    <location>
        <begin position="408"/>
        <end position="482"/>
    </location>
</feature>